<dbReference type="STRING" id="1742972.COMA1_10062"/>
<dbReference type="EMBL" id="CZQA01000001">
    <property type="protein sequence ID" value="CUS31340.1"/>
    <property type="molecule type" value="Genomic_DNA"/>
</dbReference>
<dbReference type="AlphaFoldDB" id="A0A0S4L101"/>
<feature type="transmembrane region" description="Helical" evidence="1">
    <location>
        <begin position="12"/>
        <end position="31"/>
    </location>
</feature>
<evidence type="ECO:0008006" key="4">
    <source>
        <dbReference type="Google" id="ProtNLM"/>
    </source>
</evidence>
<dbReference type="Proteomes" id="UP000199032">
    <property type="component" value="Unassembled WGS sequence"/>
</dbReference>
<keyword evidence="1" id="KW-0472">Membrane</keyword>
<keyword evidence="3" id="KW-1185">Reference proteome</keyword>
<dbReference type="OrthoDB" id="9791681at2"/>
<name>A0A0S4L101_9BACT</name>
<evidence type="ECO:0000313" key="2">
    <source>
        <dbReference type="EMBL" id="CUS31340.1"/>
    </source>
</evidence>
<evidence type="ECO:0000256" key="1">
    <source>
        <dbReference type="SAM" id="Phobius"/>
    </source>
</evidence>
<reference evidence="2 3" key="1">
    <citation type="submission" date="2015-10" db="EMBL/GenBank/DDBJ databases">
        <authorList>
            <person name="Gilbert D.G."/>
        </authorList>
    </citation>
    <scope>NUCLEOTIDE SEQUENCE [LARGE SCALE GENOMIC DNA]</scope>
    <source>
        <strain evidence="2">COMA1</strain>
    </source>
</reference>
<keyword evidence="1" id="KW-0812">Transmembrane</keyword>
<dbReference type="RefSeq" id="WP_090742125.1">
    <property type="nucleotide sequence ID" value="NZ_CZQA01000001.1"/>
</dbReference>
<organism evidence="2 3">
    <name type="scientific">Candidatus Nitrospira nitrosa</name>
    <dbReference type="NCBI Taxonomy" id="1742972"/>
    <lineage>
        <taxon>Bacteria</taxon>
        <taxon>Pseudomonadati</taxon>
        <taxon>Nitrospirota</taxon>
        <taxon>Nitrospiria</taxon>
        <taxon>Nitrospirales</taxon>
        <taxon>Nitrospiraceae</taxon>
        <taxon>Nitrospira</taxon>
    </lineage>
</organism>
<keyword evidence="1" id="KW-1133">Transmembrane helix</keyword>
<evidence type="ECO:0000313" key="3">
    <source>
        <dbReference type="Proteomes" id="UP000199032"/>
    </source>
</evidence>
<sequence length="158" mass="17949">MTTFLQRMNLRLLPILLIGSVGGCALMTSGMQQRATTCSYDQAWDAAIDAVKDRSADTTDKEAGVIVTHWLEIPMPGRKYGAFRREIPDSKDRSRLTLRVKRVDDKTRVFFLEERQSWVMRGGSRLFGWAPIDPSEEVMRDVQDRLDAKLQEHGCSAT</sequence>
<gene>
    <name evidence="2" type="ORF">COMA1_10062</name>
</gene>
<dbReference type="PROSITE" id="PS51257">
    <property type="entry name" value="PROKAR_LIPOPROTEIN"/>
    <property type="match status" value="1"/>
</dbReference>
<protein>
    <recommendedName>
        <fullName evidence="4">Lipoprotein</fullName>
    </recommendedName>
</protein>
<proteinExistence type="predicted"/>
<accession>A0A0S4L101</accession>